<feature type="region of interest" description="Disordered" evidence="6">
    <location>
        <begin position="665"/>
        <end position="812"/>
    </location>
</feature>
<evidence type="ECO:0000256" key="1">
    <source>
        <dbReference type="ARBA" id="ARBA00001686"/>
    </source>
</evidence>
<dbReference type="InterPro" id="IPR018936">
    <property type="entry name" value="PI3/4_kinase_CS"/>
</dbReference>
<gene>
    <name evidence="10" type="ORF">BB560_004686</name>
</gene>
<dbReference type="InterPro" id="IPR016024">
    <property type="entry name" value="ARM-type_fold"/>
</dbReference>
<keyword evidence="7" id="KW-0472">Membrane</keyword>
<dbReference type="EMBL" id="MBFS01001512">
    <property type="protein sequence ID" value="PVV00918.1"/>
    <property type="molecule type" value="Genomic_DNA"/>
</dbReference>
<dbReference type="InterPro" id="IPR000403">
    <property type="entry name" value="PI3/4_kinase_cat_dom"/>
</dbReference>
<dbReference type="SUPFAM" id="SSF48371">
    <property type="entry name" value="ARM repeat"/>
    <property type="match status" value="1"/>
</dbReference>
<feature type="compositionally biased region" description="Polar residues" evidence="6">
    <location>
        <begin position="1117"/>
        <end position="1128"/>
    </location>
</feature>
<dbReference type="SUPFAM" id="SSF56112">
    <property type="entry name" value="Protein kinase-like (PK-like)"/>
    <property type="match status" value="1"/>
</dbReference>
<evidence type="ECO:0000313" key="11">
    <source>
        <dbReference type="Proteomes" id="UP000245609"/>
    </source>
</evidence>
<dbReference type="GO" id="GO:0048015">
    <property type="term" value="P:phosphatidylinositol-mediated signaling"/>
    <property type="evidence" value="ECO:0007669"/>
    <property type="project" value="TreeGrafter"/>
</dbReference>
<dbReference type="InterPro" id="IPR011009">
    <property type="entry name" value="Kinase-like_dom_sf"/>
</dbReference>
<feature type="region of interest" description="Disordered" evidence="6">
    <location>
        <begin position="478"/>
        <end position="500"/>
    </location>
</feature>
<dbReference type="PROSITE" id="PS00916">
    <property type="entry name" value="PI3_4_KINASE_2"/>
    <property type="match status" value="1"/>
</dbReference>
<dbReference type="PANTHER" id="PTHR10048:SF22">
    <property type="entry name" value="PHOSPHATIDYLINOSITOL 4-KINASE BETA"/>
    <property type="match status" value="1"/>
</dbReference>
<keyword evidence="7" id="KW-0812">Transmembrane</keyword>
<organism evidence="10 11">
    <name type="scientific">Smittium megazygosporum</name>
    <dbReference type="NCBI Taxonomy" id="133381"/>
    <lineage>
        <taxon>Eukaryota</taxon>
        <taxon>Fungi</taxon>
        <taxon>Fungi incertae sedis</taxon>
        <taxon>Zoopagomycota</taxon>
        <taxon>Kickxellomycotina</taxon>
        <taxon>Harpellomycetes</taxon>
        <taxon>Harpellales</taxon>
        <taxon>Legeriomycetaceae</taxon>
        <taxon>Smittium</taxon>
    </lineage>
</organism>
<dbReference type="Proteomes" id="UP000245609">
    <property type="component" value="Unassembled WGS sequence"/>
</dbReference>
<feature type="compositionally biased region" description="Polar residues" evidence="6">
    <location>
        <begin position="485"/>
        <end position="499"/>
    </location>
</feature>
<feature type="compositionally biased region" description="Low complexity" evidence="6">
    <location>
        <begin position="723"/>
        <end position="732"/>
    </location>
</feature>
<feature type="compositionally biased region" description="Polar residues" evidence="6">
    <location>
        <begin position="517"/>
        <end position="529"/>
    </location>
</feature>
<dbReference type="PROSITE" id="PS50290">
    <property type="entry name" value="PI3_4_KINASE_3"/>
    <property type="match status" value="1"/>
</dbReference>
<dbReference type="InterPro" id="IPR049160">
    <property type="entry name" value="PI4KB-PIK1_PIK"/>
</dbReference>
<dbReference type="Gene3D" id="1.10.1070.11">
    <property type="entry name" value="Phosphatidylinositol 3-/4-kinase, catalytic domain"/>
    <property type="match status" value="2"/>
</dbReference>
<dbReference type="GO" id="GO:0004430">
    <property type="term" value="F:1-phosphatidylinositol 4-kinase activity"/>
    <property type="evidence" value="ECO:0007669"/>
    <property type="project" value="UniProtKB-EC"/>
</dbReference>
<comment type="similarity">
    <text evidence="2">Belongs to the PI3/PI4-kinase family. Type III PI4K subfamily.</text>
</comment>
<dbReference type="EC" id="2.7.1.67" evidence="3"/>
<feature type="domain" description="PI3K/PI4K catalytic" evidence="8">
    <location>
        <begin position="886"/>
        <end position="1161"/>
    </location>
</feature>
<dbReference type="Gene3D" id="1.25.40.70">
    <property type="entry name" value="Phosphatidylinositol 3-kinase, accessory domain (PIK)"/>
    <property type="match status" value="1"/>
</dbReference>
<dbReference type="FunFam" id="1.10.1070.11:FF:000016">
    <property type="entry name" value="PIK1p Phosphatidylinositol 4-kinase"/>
    <property type="match status" value="1"/>
</dbReference>
<dbReference type="Gene3D" id="3.30.1010.10">
    <property type="entry name" value="Phosphatidylinositol 3-kinase Catalytic Subunit, Chain A, domain 4"/>
    <property type="match status" value="1"/>
</dbReference>
<keyword evidence="4" id="KW-0808">Transferase</keyword>
<feature type="region of interest" description="Disordered" evidence="6">
    <location>
        <begin position="517"/>
        <end position="583"/>
    </location>
</feature>
<dbReference type="Pfam" id="PF00454">
    <property type="entry name" value="PI3_PI4_kinase"/>
    <property type="match status" value="1"/>
</dbReference>
<feature type="region of interest" description="Disordered" evidence="6">
    <location>
        <begin position="1117"/>
        <end position="1183"/>
    </location>
</feature>
<keyword evidence="5" id="KW-0418">Kinase</keyword>
<name>A0A2T9Z8J2_9FUNG</name>
<dbReference type="InterPro" id="IPR042236">
    <property type="entry name" value="PI3K_accessory_sf"/>
</dbReference>
<dbReference type="SMART" id="SM00146">
    <property type="entry name" value="PI3Kc"/>
    <property type="match status" value="1"/>
</dbReference>
<dbReference type="InterPro" id="IPR015433">
    <property type="entry name" value="PI3/4_kinase"/>
</dbReference>
<evidence type="ECO:0000313" key="10">
    <source>
        <dbReference type="EMBL" id="PVV00918.1"/>
    </source>
</evidence>
<accession>A0A2T9Z8J2</accession>
<dbReference type="InterPro" id="IPR001263">
    <property type="entry name" value="PI3K_accessory_dom"/>
</dbReference>
<evidence type="ECO:0000259" key="8">
    <source>
        <dbReference type="PROSITE" id="PS50290"/>
    </source>
</evidence>
<feature type="compositionally biased region" description="Polar residues" evidence="6">
    <location>
        <begin position="274"/>
        <end position="286"/>
    </location>
</feature>
<dbReference type="InterPro" id="IPR036940">
    <property type="entry name" value="PI3/4_kinase_cat_sf"/>
</dbReference>
<comment type="caution">
    <text evidence="10">The sequence shown here is derived from an EMBL/GenBank/DDBJ whole genome shotgun (WGS) entry which is preliminary data.</text>
</comment>
<feature type="compositionally biased region" description="Polar residues" evidence="6">
    <location>
        <begin position="1166"/>
        <end position="1183"/>
    </location>
</feature>
<dbReference type="PROSITE" id="PS51545">
    <property type="entry name" value="PIK_HELICAL"/>
    <property type="match status" value="1"/>
</dbReference>
<feature type="region of interest" description="Disordered" evidence="6">
    <location>
        <begin position="264"/>
        <end position="286"/>
    </location>
</feature>
<evidence type="ECO:0000256" key="6">
    <source>
        <dbReference type="SAM" id="MobiDB-lite"/>
    </source>
</evidence>
<dbReference type="Pfam" id="PF21245">
    <property type="entry name" value="PI4KB-PIK1_PIK"/>
    <property type="match status" value="1"/>
</dbReference>
<evidence type="ECO:0000256" key="3">
    <source>
        <dbReference type="ARBA" id="ARBA00012169"/>
    </source>
</evidence>
<proteinExistence type="inferred from homology"/>
<dbReference type="AlphaFoldDB" id="A0A2T9Z8J2"/>
<dbReference type="OrthoDB" id="10264149at2759"/>
<feature type="compositionally biased region" description="Polar residues" evidence="6">
    <location>
        <begin position="711"/>
        <end position="722"/>
    </location>
</feature>
<feature type="compositionally biased region" description="Low complexity" evidence="6">
    <location>
        <begin position="1135"/>
        <end position="1151"/>
    </location>
</feature>
<protein>
    <recommendedName>
        <fullName evidence="3">1-phosphatidylinositol 4-kinase</fullName>
        <ecNumber evidence="3">2.7.1.67</ecNumber>
    </recommendedName>
</protein>
<feature type="transmembrane region" description="Helical" evidence="7">
    <location>
        <begin position="39"/>
        <end position="61"/>
    </location>
</feature>
<feature type="compositionally biased region" description="Polar residues" evidence="6">
    <location>
        <begin position="766"/>
        <end position="793"/>
    </location>
</feature>
<comment type="catalytic activity">
    <reaction evidence="1">
        <text>a 1,2-diacyl-sn-glycero-3-phospho-(1D-myo-inositol) + ATP = a 1,2-diacyl-sn-glycero-3-phospho-(1D-myo-inositol 4-phosphate) + ADP + H(+)</text>
        <dbReference type="Rhea" id="RHEA:19877"/>
        <dbReference type="ChEBI" id="CHEBI:15378"/>
        <dbReference type="ChEBI" id="CHEBI:30616"/>
        <dbReference type="ChEBI" id="CHEBI:57880"/>
        <dbReference type="ChEBI" id="CHEBI:58178"/>
        <dbReference type="ChEBI" id="CHEBI:456216"/>
        <dbReference type="EC" id="2.7.1.67"/>
    </reaction>
</comment>
<dbReference type="STRING" id="133381.A0A2T9Z8J2"/>
<sequence length="1262" mass="140698">MKPKSSSQMKKTQSSLPPIDYEKTNSLNLLLRFFQSDLFTIRFAILYLYRYLGIVGIQHFICETLLFKFQPSEIEPYLPQLVHICINYPSASISIERLLIELSLRDSHLCLQLHWFLQSYLLDLSSVPKTPRFKVCLRLFNANQELLLFNSNLKLLGLVDTTSLQSSLQRGSLAIKNVFLLYKMFLKNSRKKSSSSKNKQLPTFAFLAPQIRENSLAAIVGMSSIAASPAAPLQTPFMQVLAVRQGFQPALNLIDITPPNLPPSNLPISSESSVPVSRDNSLSVSPRRSLNIPKSFLSAQDFKSTNSSQLSFGSENSSSGSSSPPSPEFLSIDNIFKSNSLNSRQIEFFKSLNSKLISDTKLTKRHRLQQQSYFSKQLEFTSQLSEISKRLVPISPKSARQTSLLVELNTLNHYISNNPTCCIPMLCSYHKHRPSNEATFNDNHDCIIRIPTQEAVVLNSAEHSPYLVLLEVLRANPSEPPSSKPLVSQSTLLPDTPSKSLVDKILPQDNIISPYNNHSLAKGSTNGSLVNPGKDVLPNSLLENNSPPSSSSQAQSLPSKNHKSQNSNKCILNNLPPPPYSEKELEERMRSASVLLSQLNKLQLSNKTFKSNPSSMLRQKQKQSAPNIWARSLYKLASITAPTAPKQEKNIATVQYSLFSALLSPTQNKSTPSSSMSAFDTNSANRKSYPPQSRFPSEQNSPYSLPVSPPAQLQQNDMSPDHSSSFNSNFNNKGPRSKSLYDIHDSPNSHQIRAKTVFEHDKNPISDLSTTISEKNNLELSKTSEPSRSSLQDQKPDTSENKPDYNTEQGVDPNILVRDNLIKELLTLQEIRSTYYNPCAYKLSEAGFVKEPIVPQHSVSKVEEVAIEEVDHHGDKSATVLGEDWESKKERIRKSSPFGHLENWDLISVIVKEGTDLRQEKFALQLINEMKQLLEIEGIKSSDIFIQSYDITVTGQDSGLVETLNNSISLHSIKKTNKGMSLYDYFIKTYGTKDTEMFKKAHRNFMASLVGYSLVCYLLQLKDRHNGNILLTSSGHLIHIDFGFMLNNSPGAIGFETAPFKLTSEYVDLLTCNMGIESELFTEFKLLLKTGFLALRKHSDYFISLVQMVAKNSTMPCLTDPSSTSANNKAGDKAGYSLGSNNTTSSSNYGTQNGAKESLPKDSEAGSDNQPGFNLANSGSREGSASLSDYKGFELYIDSVHGTFGENSKTAKLVLQSLKDRFFQYMSDAQVSEHVEKLISSSYNNVNTIMYDNFQYYSNGIL</sequence>
<dbReference type="PANTHER" id="PTHR10048">
    <property type="entry name" value="PHOSPHATIDYLINOSITOL KINASE"/>
    <property type="match status" value="1"/>
</dbReference>
<reference evidence="10 11" key="1">
    <citation type="journal article" date="2018" name="MBio">
        <title>Comparative Genomics Reveals the Core Gene Toolbox for the Fungus-Insect Symbiosis.</title>
        <authorList>
            <person name="Wang Y."/>
            <person name="Stata M."/>
            <person name="Wang W."/>
            <person name="Stajich J.E."/>
            <person name="White M.M."/>
            <person name="Moncalvo J.M."/>
        </authorList>
    </citation>
    <scope>NUCLEOTIDE SEQUENCE [LARGE SCALE GENOMIC DNA]</scope>
    <source>
        <strain evidence="10 11">SC-DP-2</strain>
    </source>
</reference>
<dbReference type="GO" id="GO:0016020">
    <property type="term" value="C:membrane"/>
    <property type="evidence" value="ECO:0007669"/>
    <property type="project" value="TreeGrafter"/>
</dbReference>
<feature type="compositionally biased region" description="Basic and acidic residues" evidence="6">
    <location>
        <begin position="794"/>
        <end position="805"/>
    </location>
</feature>
<dbReference type="GO" id="GO:0046854">
    <property type="term" value="P:phosphatidylinositol phosphate biosynthetic process"/>
    <property type="evidence" value="ECO:0007669"/>
    <property type="project" value="InterPro"/>
</dbReference>
<evidence type="ECO:0000259" key="9">
    <source>
        <dbReference type="PROSITE" id="PS51545"/>
    </source>
</evidence>
<feature type="compositionally biased region" description="Polar residues" evidence="6">
    <location>
        <begin position="665"/>
        <end position="703"/>
    </location>
</feature>
<evidence type="ECO:0000256" key="4">
    <source>
        <dbReference type="ARBA" id="ARBA00022679"/>
    </source>
</evidence>
<feature type="domain" description="PIK helical" evidence="9">
    <location>
        <begin position="1"/>
        <end position="143"/>
    </location>
</feature>
<keyword evidence="11" id="KW-1185">Reference proteome</keyword>
<evidence type="ECO:0000256" key="7">
    <source>
        <dbReference type="SAM" id="Phobius"/>
    </source>
</evidence>
<keyword evidence="7" id="KW-1133">Transmembrane helix</keyword>
<dbReference type="GO" id="GO:0005737">
    <property type="term" value="C:cytoplasm"/>
    <property type="evidence" value="ECO:0007669"/>
    <property type="project" value="TreeGrafter"/>
</dbReference>
<evidence type="ECO:0000256" key="2">
    <source>
        <dbReference type="ARBA" id="ARBA00006209"/>
    </source>
</evidence>
<feature type="compositionally biased region" description="Low complexity" evidence="6">
    <location>
        <begin position="537"/>
        <end position="559"/>
    </location>
</feature>
<evidence type="ECO:0000256" key="5">
    <source>
        <dbReference type="ARBA" id="ARBA00022777"/>
    </source>
</evidence>